<dbReference type="Proteomes" id="UP001612928">
    <property type="component" value="Unassembled WGS sequence"/>
</dbReference>
<accession>A0ABW8A6U3</accession>
<evidence type="ECO:0000313" key="2">
    <source>
        <dbReference type="EMBL" id="MFI7442503.1"/>
    </source>
</evidence>
<evidence type="ECO:0000313" key="3">
    <source>
        <dbReference type="Proteomes" id="UP001612928"/>
    </source>
</evidence>
<reference evidence="2 3" key="1">
    <citation type="submission" date="2024-10" db="EMBL/GenBank/DDBJ databases">
        <title>The Natural Products Discovery Center: Release of the First 8490 Sequenced Strains for Exploring Actinobacteria Biosynthetic Diversity.</title>
        <authorList>
            <person name="Kalkreuter E."/>
            <person name="Kautsar S.A."/>
            <person name="Yang D."/>
            <person name="Bader C.D."/>
            <person name="Teijaro C.N."/>
            <person name="Fluegel L."/>
            <person name="Davis C.M."/>
            <person name="Simpson J.R."/>
            <person name="Lauterbach L."/>
            <person name="Steele A.D."/>
            <person name="Gui C."/>
            <person name="Meng S."/>
            <person name="Li G."/>
            <person name="Viehrig K."/>
            <person name="Ye F."/>
            <person name="Su P."/>
            <person name="Kiefer A.F."/>
            <person name="Nichols A."/>
            <person name="Cepeda A.J."/>
            <person name="Yan W."/>
            <person name="Fan B."/>
            <person name="Jiang Y."/>
            <person name="Adhikari A."/>
            <person name="Zheng C.-J."/>
            <person name="Schuster L."/>
            <person name="Cowan T.M."/>
            <person name="Smanski M.J."/>
            <person name="Chevrette M.G."/>
            <person name="De Carvalho L.P.S."/>
            <person name="Shen B."/>
        </authorList>
    </citation>
    <scope>NUCLEOTIDE SEQUENCE [LARGE SCALE GENOMIC DNA]</scope>
    <source>
        <strain evidence="2 3">NPDC049503</strain>
    </source>
</reference>
<name>A0ABW8A6U3_9ACTN</name>
<keyword evidence="1" id="KW-0732">Signal</keyword>
<proteinExistence type="predicted"/>
<feature type="chain" id="PRO_5047542974" evidence="1">
    <location>
        <begin position="29"/>
        <end position="159"/>
    </location>
</feature>
<dbReference type="EMBL" id="JBITMB010000005">
    <property type="protein sequence ID" value="MFI7442503.1"/>
    <property type="molecule type" value="Genomic_DNA"/>
</dbReference>
<gene>
    <name evidence="2" type="ORF">ACIBP5_21255</name>
</gene>
<comment type="caution">
    <text evidence="2">The sequence shown here is derived from an EMBL/GenBank/DDBJ whole genome shotgun (WGS) entry which is preliminary data.</text>
</comment>
<sequence length="159" mass="17239">MMRRLAAGLAAAALGATVLGAAAAPALADPGYDGGHTRLQFDANPEPVWRGTTLDLEGRLSVQCDEDYISGFVSVHHADDCGESEAWHRLGWKRITILFKPNHSGRWHYVDTVRTSGDGYFHTTARAHTSGTWKAVFDGSRGLEPAGATDYVKVIGRHH</sequence>
<organism evidence="2 3">
    <name type="scientific">Nonomuraea indica</name>
    <dbReference type="NCBI Taxonomy" id="1581193"/>
    <lineage>
        <taxon>Bacteria</taxon>
        <taxon>Bacillati</taxon>
        <taxon>Actinomycetota</taxon>
        <taxon>Actinomycetes</taxon>
        <taxon>Streptosporangiales</taxon>
        <taxon>Streptosporangiaceae</taxon>
        <taxon>Nonomuraea</taxon>
    </lineage>
</organism>
<protein>
    <submittedName>
        <fullName evidence="2">Uncharacterized protein</fullName>
    </submittedName>
</protein>
<keyword evidence="3" id="KW-1185">Reference proteome</keyword>
<evidence type="ECO:0000256" key="1">
    <source>
        <dbReference type="SAM" id="SignalP"/>
    </source>
</evidence>
<dbReference type="RefSeq" id="WP_101786862.1">
    <property type="nucleotide sequence ID" value="NZ_JBITMB010000005.1"/>
</dbReference>
<feature type="signal peptide" evidence="1">
    <location>
        <begin position="1"/>
        <end position="28"/>
    </location>
</feature>